<dbReference type="EMBL" id="JAACFV010000029">
    <property type="protein sequence ID" value="KAF7510509.1"/>
    <property type="molecule type" value="Genomic_DNA"/>
</dbReference>
<comment type="caution">
    <text evidence="1">The sequence shown here is derived from an EMBL/GenBank/DDBJ whole genome shotgun (WGS) entry which is preliminary data.</text>
</comment>
<gene>
    <name evidence="1" type="ORF">GJ744_006355</name>
</gene>
<evidence type="ECO:0000313" key="1">
    <source>
        <dbReference type="EMBL" id="KAF7510509.1"/>
    </source>
</evidence>
<sequence>MGSEQSTQNRWLSDPKYVCPRVYVQQVERILSTARVSLEGLESIRLYFRRIEAVIEKLQAEGSPLPFSERVRAELAESLTMVTAQENYVRYTKQLHELNQAVIYAWYDGDLDHAQAYAKWQPFDPLAISARFDAFATQALAMQTLSDELQSITTELEEEALASTQLLDEWVMIDIHEAE</sequence>
<name>A0A8H7ALS3_9EURO</name>
<reference evidence="1" key="1">
    <citation type="submission" date="2020-02" db="EMBL/GenBank/DDBJ databases">
        <authorList>
            <person name="Palmer J.M."/>
        </authorList>
    </citation>
    <scope>NUCLEOTIDE SEQUENCE</scope>
    <source>
        <strain evidence="1">EPUS1.4</strain>
        <tissue evidence="1">Thallus</tissue>
    </source>
</reference>
<dbReference type="OrthoDB" id="10369944at2759"/>
<proteinExistence type="predicted"/>
<accession>A0A8H7ALS3</accession>
<dbReference type="Proteomes" id="UP000606974">
    <property type="component" value="Unassembled WGS sequence"/>
</dbReference>
<evidence type="ECO:0000313" key="2">
    <source>
        <dbReference type="Proteomes" id="UP000606974"/>
    </source>
</evidence>
<keyword evidence="2" id="KW-1185">Reference proteome</keyword>
<organism evidence="1 2">
    <name type="scientific">Endocarpon pusillum</name>
    <dbReference type="NCBI Taxonomy" id="364733"/>
    <lineage>
        <taxon>Eukaryota</taxon>
        <taxon>Fungi</taxon>
        <taxon>Dikarya</taxon>
        <taxon>Ascomycota</taxon>
        <taxon>Pezizomycotina</taxon>
        <taxon>Eurotiomycetes</taxon>
        <taxon>Chaetothyriomycetidae</taxon>
        <taxon>Verrucariales</taxon>
        <taxon>Verrucariaceae</taxon>
        <taxon>Endocarpon</taxon>
    </lineage>
</organism>
<dbReference type="AlphaFoldDB" id="A0A8H7ALS3"/>
<protein>
    <submittedName>
        <fullName evidence="1">Uncharacterized protein</fullName>
    </submittedName>
</protein>